<accession>A0ABR2ZL39</accession>
<feature type="region of interest" description="Disordered" evidence="1">
    <location>
        <begin position="286"/>
        <end position="366"/>
    </location>
</feature>
<proteinExistence type="predicted"/>
<comment type="caution">
    <text evidence="2">The sequence shown here is derived from an EMBL/GenBank/DDBJ whole genome shotgun (WGS) entry which is preliminary data.</text>
</comment>
<keyword evidence="3" id="KW-1185">Reference proteome</keyword>
<evidence type="ECO:0000256" key="1">
    <source>
        <dbReference type="SAM" id="MobiDB-lite"/>
    </source>
</evidence>
<reference evidence="2 3" key="1">
    <citation type="submission" date="2024-05" db="EMBL/GenBank/DDBJ databases">
        <title>A draft genome resource for the thread blight pathogen Marasmius tenuissimus strain MS-2.</title>
        <authorList>
            <person name="Yulfo-Soto G.E."/>
            <person name="Baruah I.K."/>
            <person name="Amoako-Attah I."/>
            <person name="Bukari Y."/>
            <person name="Meinhardt L.W."/>
            <person name="Bailey B.A."/>
            <person name="Cohen S.P."/>
        </authorList>
    </citation>
    <scope>NUCLEOTIDE SEQUENCE [LARGE SCALE GENOMIC DNA]</scope>
    <source>
        <strain evidence="2 3">MS-2</strain>
    </source>
</reference>
<feature type="region of interest" description="Disordered" evidence="1">
    <location>
        <begin position="457"/>
        <end position="479"/>
    </location>
</feature>
<evidence type="ECO:0000313" key="3">
    <source>
        <dbReference type="Proteomes" id="UP001437256"/>
    </source>
</evidence>
<sequence length="628" mass="72039">MPTHPFLPLVPQWNVFTDELLSCLDYSEGHFPMFRDHKRKWRLASQIAKDWDLLEIGLRRLVRGLIEAADPGEVLLSEQFSMWTYPAHYGYKRPHNSSESLQRAAAASRDAFLPLLATGTLALTCLERRKRIDPGFVWREKMIKKSHSHPEWLSSFERAYSVGKKVRRVGGILDASRPETRPRIRGLVSLYSALNVGIVIYWGSHVNFPNTYLRSILLDERSLDPISVDRSWKIQQEEALGFAMLVPSNDELNILRQTRGYSPACDGNVDGVPPQEQLVYRDLSGRHEDTASGSSTLEAMTNRSLDDDDDDDDDLLEPNSGQLPGETWQQFFTRRDERRTGRKESPLQRQTRVNREKEAVAKRCPGKKGPSIWYWRQRGPHRVRTLLTRRQHEDHWNFYGRDQKRFDGWSNCWDICSEFGEFDSENDDDFDDTPAIVPLTDENPTPDNAPALVAFSADVPKSNDNPPSKPAPPKDRDLVEDGELEEETLSIELNDSSGALGVLVSAKDYGITYRVEDLGMAVETVAYERYGFTGEPVDLGPADERMDWVSTLRLLGNERWTDNVNNDIFKEEPPAEDMQVQLRRHIYLLSRSKADSFQTIPSLDLTNYHNFIHKNDAWEFSVRKVEVD</sequence>
<protein>
    <submittedName>
        <fullName evidence="2">Uncharacterized protein</fullName>
    </submittedName>
</protein>
<feature type="compositionally biased region" description="Polar residues" evidence="1">
    <location>
        <begin position="319"/>
        <end position="332"/>
    </location>
</feature>
<feature type="compositionally biased region" description="Acidic residues" evidence="1">
    <location>
        <begin position="306"/>
        <end position="316"/>
    </location>
</feature>
<feature type="compositionally biased region" description="Polar residues" evidence="1">
    <location>
        <begin position="291"/>
        <end position="303"/>
    </location>
</feature>
<evidence type="ECO:0000313" key="2">
    <source>
        <dbReference type="EMBL" id="KAL0062093.1"/>
    </source>
</evidence>
<dbReference type="Proteomes" id="UP001437256">
    <property type="component" value="Unassembled WGS sequence"/>
</dbReference>
<name>A0ABR2ZL39_9AGAR</name>
<dbReference type="EMBL" id="JBBXMP010000114">
    <property type="protein sequence ID" value="KAL0062093.1"/>
    <property type="molecule type" value="Genomic_DNA"/>
</dbReference>
<feature type="compositionally biased region" description="Basic and acidic residues" evidence="1">
    <location>
        <begin position="333"/>
        <end position="346"/>
    </location>
</feature>
<organism evidence="2 3">
    <name type="scientific">Marasmius tenuissimus</name>
    <dbReference type="NCBI Taxonomy" id="585030"/>
    <lineage>
        <taxon>Eukaryota</taxon>
        <taxon>Fungi</taxon>
        <taxon>Dikarya</taxon>
        <taxon>Basidiomycota</taxon>
        <taxon>Agaricomycotina</taxon>
        <taxon>Agaricomycetes</taxon>
        <taxon>Agaricomycetidae</taxon>
        <taxon>Agaricales</taxon>
        <taxon>Marasmiineae</taxon>
        <taxon>Marasmiaceae</taxon>
        <taxon>Marasmius</taxon>
    </lineage>
</organism>
<gene>
    <name evidence="2" type="ORF">AAF712_011020</name>
</gene>